<evidence type="ECO:0000256" key="1">
    <source>
        <dbReference type="RuleBase" id="RU003651"/>
    </source>
</evidence>
<proteinExistence type="inferred from homology"/>
<gene>
    <name evidence="4" type="ORF">P0O15_05830</name>
</gene>
<dbReference type="Pfam" id="PF17862">
    <property type="entry name" value="AAA_lid_3"/>
    <property type="match status" value="1"/>
</dbReference>
<dbReference type="Pfam" id="PF00004">
    <property type="entry name" value="AAA"/>
    <property type="match status" value="1"/>
</dbReference>
<dbReference type="InterPro" id="IPR003960">
    <property type="entry name" value="ATPase_AAA_CS"/>
</dbReference>
<comment type="similarity">
    <text evidence="1">Belongs to the AAA ATPase family.</text>
</comment>
<organism evidence="4 5">
    <name type="scientific">Candidatus Methanocrinis natronophilus</name>
    <dbReference type="NCBI Taxonomy" id="3033396"/>
    <lineage>
        <taxon>Archaea</taxon>
        <taxon>Methanobacteriati</taxon>
        <taxon>Methanobacteriota</taxon>
        <taxon>Stenosarchaea group</taxon>
        <taxon>Methanomicrobia</taxon>
        <taxon>Methanotrichales</taxon>
        <taxon>Methanotrichaceae</taxon>
        <taxon>Methanocrinis</taxon>
    </lineage>
</organism>
<comment type="caution">
    <text evidence="4">The sequence shown here is derived from an EMBL/GenBank/DDBJ whole genome shotgun (WGS) entry which is preliminary data.</text>
</comment>
<dbReference type="PANTHER" id="PTHR23077">
    <property type="entry name" value="AAA-FAMILY ATPASE"/>
    <property type="match status" value="1"/>
</dbReference>
<dbReference type="Gene3D" id="3.40.50.300">
    <property type="entry name" value="P-loop containing nucleotide triphosphate hydrolases"/>
    <property type="match status" value="1"/>
</dbReference>
<dbReference type="CDD" id="cd19481">
    <property type="entry name" value="RecA-like_protease"/>
    <property type="match status" value="1"/>
</dbReference>
<dbReference type="InterPro" id="IPR003959">
    <property type="entry name" value="ATPase_AAA_core"/>
</dbReference>
<reference evidence="4 5" key="1">
    <citation type="submission" date="2023-03" db="EMBL/GenBank/DDBJ databases">
        <title>WGS of Methanotrichaceae archaeon Mx.</title>
        <authorList>
            <person name="Sorokin D.Y."/>
            <person name="Merkel A.Y."/>
        </authorList>
    </citation>
    <scope>NUCLEOTIDE SEQUENCE [LARGE SCALE GENOMIC DNA]</scope>
    <source>
        <strain evidence="4 5">Mx</strain>
    </source>
</reference>
<dbReference type="EMBL" id="JARFPK010000017">
    <property type="protein sequence ID" value="MDF0590693.1"/>
    <property type="molecule type" value="Genomic_DNA"/>
</dbReference>
<accession>A0ABT5X7N5</accession>
<dbReference type="RefSeq" id="WP_316966441.1">
    <property type="nucleotide sequence ID" value="NZ_JARFPK010000017.1"/>
</dbReference>
<keyword evidence="1 4" id="KW-0067">ATP-binding</keyword>
<dbReference type="SUPFAM" id="SSF52540">
    <property type="entry name" value="P-loop containing nucleoside triphosphate hydrolases"/>
    <property type="match status" value="1"/>
</dbReference>
<dbReference type="SMART" id="SM00382">
    <property type="entry name" value="AAA"/>
    <property type="match status" value="1"/>
</dbReference>
<dbReference type="Proteomes" id="UP001220010">
    <property type="component" value="Unassembled WGS sequence"/>
</dbReference>
<evidence type="ECO:0000313" key="5">
    <source>
        <dbReference type="Proteomes" id="UP001220010"/>
    </source>
</evidence>
<keyword evidence="5" id="KW-1185">Reference proteome</keyword>
<keyword evidence="1" id="KW-0547">Nucleotide-binding</keyword>
<feature type="compositionally biased region" description="Basic and acidic residues" evidence="2">
    <location>
        <begin position="7"/>
        <end position="21"/>
    </location>
</feature>
<dbReference type="PROSITE" id="PS00674">
    <property type="entry name" value="AAA"/>
    <property type="match status" value="1"/>
</dbReference>
<dbReference type="InterPro" id="IPR003593">
    <property type="entry name" value="AAA+_ATPase"/>
</dbReference>
<evidence type="ECO:0000259" key="3">
    <source>
        <dbReference type="SMART" id="SM00382"/>
    </source>
</evidence>
<evidence type="ECO:0000256" key="2">
    <source>
        <dbReference type="SAM" id="MobiDB-lite"/>
    </source>
</evidence>
<name>A0ABT5X7N5_9EURY</name>
<dbReference type="InterPro" id="IPR041569">
    <property type="entry name" value="AAA_lid_3"/>
</dbReference>
<dbReference type="Gene3D" id="1.10.8.60">
    <property type="match status" value="1"/>
</dbReference>
<protein>
    <submittedName>
        <fullName evidence="4">ATP-binding protein</fullName>
    </submittedName>
</protein>
<dbReference type="InterPro" id="IPR050168">
    <property type="entry name" value="AAA_ATPase_domain"/>
</dbReference>
<feature type="region of interest" description="Disordered" evidence="2">
    <location>
        <begin position="1"/>
        <end position="22"/>
    </location>
</feature>
<dbReference type="InterPro" id="IPR027417">
    <property type="entry name" value="P-loop_NTPase"/>
</dbReference>
<sequence>MGSEGKTGSDGKAGSDGELRDAGAAGEVETAELLLTAEIYNRSENLTEDDLPPRIRKHYFDPVARKVKRPIYVTEGDVQEIYAIGSIREAARSLPFVDREGLRDQLRLTVFDVGARWFAKRDTLERIRSNPTLAYFFEGYDSLDVSYVEAKKRNQPLLTDREWIQSKVRELAAKVEEADDILKLVRIKAPEDVRDRMEELVLTREQVTEIEKAAKALEHRDYLREVGLYDIGKLLFVGPPGTGKTSTAMALSRRFGLPLVEVRLSMVTSQYLGETSKNVDKVFDLAKALSPCILFIDEFDFVAKTRTSEEHGAIKRAVNTLLKAIDDVSLVEDGVLLIAATNHPQLLDYAAWRRFDKVVNFPLPDLDMRRMILERVLSRMDAKVDAGLLAERTEGYSGSDIRMVVREAVLNALLEERKSIDQEDMLQAVQDFDRRIADHRGSATS</sequence>
<evidence type="ECO:0000313" key="4">
    <source>
        <dbReference type="EMBL" id="MDF0590693.1"/>
    </source>
</evidence>
<feature type="domain" description="AAA+ ATPase" evidence="3">
    <location>
        <begin position="230"/>
        <end position="365"/>
    </location>
</feature>
<dbReference type="GO" id="GO:0005524">
    <property type="term" value="F:ATP binding"/>
    <property type="evidence" value="ECO:0007669"/>
    <property type="project" value="UniProtKB-KW"/>
</dbReference>